<feature type="domain" description="PDZ" evidence="2">
    <location>
        <begin position="198"/>
        <end position="264"/>
    </location>
</feature>
<dbReference type="SMART" id="SM00228">
    <property type="entry name" value="PDZ"/>
    <property type="match status" value="1"/>
</dbReference>
<dbReference type="Gene3D" id="3.90.226.10">
    <property type="entry name" value="2-enoyl-CoA Hydratase, Chain A, domain 1"/>
    <property type="match status" value="1"/>
</dbReference>
<dbReference type="GO" id="GO:0008236">
    <property type="term" value="F:serine-type peptidase activity"/>
    <property type="evidence" value="ECO:0007669"/>
    <property type="project" value="InterPro"/>
</dbReference>
<feature type="compositionally biased region" description="Basic and acidic residues" evidence="1">
    <location>
        <begin position="43"/>
        <end position="52"/>
    </location>
</feature>
<dbReference type="SUPFAM" id="SSF52096">
    <property type="entry name" value="ClpP/crotonase"/>
    <property type="match status" value="1"/>
</dbReference>
<feature type="region of interest" description="Disordered" evidence="1">
    <location>
        <begin position="1"/>
        <end position="52"/>
    </location>
</feature>
<evidence type="ECO:0000259" key="3">
    <source>
        <dbReference type="SMART" id="SM00245"/>
    </source>
</evidence>
<dbReference type="InterPro" id="IPR005151">
    <property type="entry name" value="Tail-specific_protease"/>
</dbReference>
<feature type="domain" description="Tail specific protease" evidence="3">
    <location>
        <begin position="304"/>
        <end position="542"/>
    </location>
</feature>
<dbReference type="Pfam" id="PF03572">
    <property type="entry name" value="Peptidase_S41"/>
    <property type="match status" value="1"/>
</dbReference>
<dbReference type="GO" id="GO:0030288">
    <property type="term" value="C:outer membrane-bounded periplasmic space"/>
    <property type="evidence" value="ECO:0007669"/>
    <property type="project" value="TreeGrafter"/>
</dbReference>
<dbReference type="PANTHER" id="PTHR32060">
    <property type="entry name" value="TAIL-SPECIFIC PROTEASE"/>
    <property type="match status" value="1"/>
</dbReference>
<dbReference type="GO" id="GO:0004175">
    <property type="term" value="F:endopeptidase activity"/>
    <property type="evidence" value="ECO:0007669"/>
    <property type="project" value="TreeGrafter"/>
</dbReference>
<protein>
    <submittedName>
        <fullName evidence="4">Peptidase S41</fullName>
    </submittedName>
</protein>
<dbReference type="InterPro" id="IPR029045">
    <property type="entry name" value="ClpP/crotonase-like_dom_sf"/>
</dbReference>
<dbReference type="GO" id="GO:0006508">
    <property type="term" value="P:proteolysis"/>
    <property type="evidence" value="ECO:0007669"/>
    <property type="project" value="InterPro"/>
</dbReference>
<dbReference type="AlphaFoldDB" id="E3CXW6"/>
<gene>
    <name evidence="4" type="ORF">Apau_1150</name>
</gene>
<dbReference type="CDD" id="cd06567">
    <property type="entry name" value="Peptidase_S41"/>
    <property type="match status" value="1"/>
</dbReference>
<dbReference type="PANTHER" id="PTHR32060:SF30">
    <property type="entry name" value="CARBOXY-TERMINAL PROCESSING PROTEASE CTPA"/>
    <property type="match status" value="1"/>
</dbReference>
<reference evidence="4 5" key="1">
    <citation type="journal article" date="2010" name="Stand. Genomic Sci.">
        <title>Non-contiguous finished genome sequence of Aminomonas paucivorans type strain (GLU-3).</title>
        <authorList>
            <person name="Pitluck S."/>
            <person name="Yasawong M."/>
            <person name="Held B."/>
            <person name="Lapidus A."/>
            <person name="Nolan M."/>
            <person name="Copeland A."/>
            <person name="Lucas S."/>
            <person name="Del Rio T.G."/>
            <person name="Tice H."/>
            <person name="Cheng J.F."/>
            <person name="Chertkov O."/>
            <person name="Goodwin L."/>
            <person name="Tapia R."/>
            <person name="Han C."/>
            <person name="Liolios K."/>
            <person name="Ivanova N."/>
            <person name="Mavromatis K."/>
            <person name="Ovchinnikova G."/>
            <person name="Pati A."/>
            <person name="Chen A."/>
            <person name="Palaniappan K."/>
            <person name="Land M."/>
            <person name="Hauser L."/>
            <person name="Chang Y.J."/>
            <person name="Jeffries C.D."/>
            <person name="Pukall R."/>
            <person name="Spring S."/>
            <person name="Rohde M."/>
            <person name="Sikorski J."/>
            <person name="Goker M."/>
            <person name="Woyke T."/>
            <person name="Bristow J."/>
            <person name="Eisen J.A."/>
            <person name="Markowitz V."/>
            <person name="Hugenholtz P."/>
            <person name="Kyrpides N.C."/>
            <person name="Klenk H.P."/>
        </authorList>
    </citation>
    <scope>NUCLEOTIDE SEQUENCE [LARGE SCALE GENOMIC DNA]</scope>
    <source>
        <strain evidence="4 5">DSM 12260</strain>
    </source>
</reference>
<accession>E3CXW6</accession>
<dbReference type="HOGENOM" id="CLU_548277_0_0_0"/>
<keyword evidence="5" id="KW-1185">Reference proteome</keyword>
<evidence type="ECO:0000259" key="2">
    <source>
        <dbReference type="SMART" id="SM00228"/>
    </source>
</evidence>
<evidence type="ECO:0000313" key="4">
    <source>
        <dbReference type="EMBL" id="EFQ23576.1"/>
    </source>
</evidence>
<dbReference type="STRING" id="584708.Apau_1150"/>
<dbReference type="GO" id="GO:0007165">
    <property type="term" value="P:signal transduction"/>
    <property type="evidence" value="ECO:0007669"/>
    <property type="project" value="TreeGrafter"/>
</dbReference>
<name>E3CXW6_9BACT</name>
<sequence length="575" mass="62174">MPPQLPFATPTPLIEKREPLENAAEQGHPQEPSPSSCFFRAGDPPRERTEDRGIVKGLRIQRVGGFRRCLLAGLLCLGALLLGDTCGRAEATGSPPVDPREGFQFPLSADLSALSWTEAFEAAHGKLSREYAFGEWKSISWTDLRARFLPRIRRALQEKDERAYYLALLGYVCSLPDGHVKLKAEALSVPAALAAERAGSGFGLAAAELEEGQIIAAAILPKGPADRAGIRQGAEILAWGNEPVERALEGIDPATVPLKTLTGAFGGESPQATEAHRRLERIRLLPRAPAGAEVEAVYRNPGEAHPRIVRLVAEDDGGWTLSRVDFARRAELSDRVEHRILPGGFGYVRLGLELDLADPEHYPEGLFRQFQEAIRSFVAADAPGVVVDLRGNYGGSDRLAADLAGFFLDGPSFYEAQEYYDGRTGGFLRITFDERNLSDPVVDCISMEPQSPRYAGPVAVLVNPGTVSSGEGLAMGIRRAPRARVVGFFGSNGSFGMVGGLIRIPGGYLIGYPFGRSVDREGRIQLDSRNGVGGVHPDVRVPRTLENVLAFAAGTDVELLHALNCLREMGDPAKR</sequence>
<dbReference type="Proteomes" id="UP000005096">
    <property type="component" value="Chromosome"/>
</dbReference>
<dbReference type="EMBL" id="CM001022">
    <property type="protein sequence ID" value="EFQ23576.1"/>
    <property type="molecule type" value="Genomic_DNA"/>
</dbReference>
<dbReference type="Gene3D" id="3.30.750.44">
    <property type="match status" value="1"/>
</dbReference>
<proteinExistence type="predicted"/>
<dbReference type="Gene3D" id="2.30.42.10">
    <property type="match status" value="1"/>
</dbReference>
<dbReference type="SMART" id="SM00245">
    <property type="entry name" value="TSPc"/>
    <property type="match status" value="1"/>
</dbReference>
<dbReference type="eggNOG" id="COG0793">
    <property type="taxonomic scope" value="Bacteria"/>
</dbReference>
<dbReference type="InterPro" id="IPR001478">
    <property type="entry name" value="PDZ"/>
</dbReference>
<evidence type="ECO:0000313" key="5">
    <source>
        <dbReference type="Proteomes" id="UP000005096"/>
    </source>
</evidence>
<evidence type="ECO:0000256" key="1">
    <source>
        <dbReference type="SAM" id="MobiDB-lite"/>
    </source>
</evidence>
<dbReference type="PaxDb" id="584708-Apau_1150"/>
<organism evidence="4 5">
    <name type="scientific">Aminomonas paucivorans DSM 12260</name>
    <dbReference type="NCBI Taxonomy" id="584708"/>
    <lineage>
        <taxon>Bacteria</taxon>
        <taxon>Thermotogati</taxon>
        <taxon>Synergistota</taxon>
        <taxon>Synergistia</taxon>
        <taxon>Synergistales</taxon>
        <taxon>Synergistaceae</taxon>
        <taxon>Aminomonas</taxon>
    </lineage>
</organism>
<dbReference type="InterPro" id="IPR036034">
    <property type="entry name" value="PDZ_sf"/>
</dbReference>